<gene>
    <name evidence="2" type="ORF">LTR77_009213</name>
</gene>
<feature type="compositionally biased region" description="Basic residues" evidence="1">
    <location>
        <begin position="207"/>
        <end position="219"/>
    </location>
</feature>
<organism evidence="2 3">
    <name type="scientific">Saxophila tyrrhenica</name>
    <dbReference type="NCBI Taxonomy" id="1690608"/>
    <lineage>
        <taxon>Eukaryota</taxon>
        <taxon>Fungi</taxon>
        <taxon>Dikarya</taxon>
        <taxon>Ascomycota</taxon>
        <taxon>Pezizomycotina</taxon>
        <taxon>Dothideomycetes</taxon>
        <taxon>Dothideomycetidae</taxon>
        <taxon>Mycosphaerellales</taxon>
        <taxon>Extremaceae</taxon>
        <taxon>Saxophila</taxon>
    </lineage>
</organism>
<keyword evidence="3" id="KW-1185">Reference proteome</keyword>
<protein>
    <submittedName>
        <fullName evidence="2">Uncharacterized protein</fullName>
    </submittedName>
</protein>
<feature type="compositionally biased region" description="Polar residues" evidence="1">
    <location>
        <begin position="425"/>
        <end position="437"/>
    </location>
</feature>
<feature type="compositionally biased region" description="Basic residues" evidence="1">
    <location>
        <begin position="274"/>
        <end position="289"/>
    </location>
</feature>
<evidence type="ECO:0000256" key="1">
    <source>
        <dbReference type="SAM" id="MobiDB-lite"/>
    </source>
</evidence>
<name>A0AAV9NYT0_9PEZI</name>
<feature type="compositionally biased region" description="Acidic residues" evidence="1">
    <location>
        <begin position="24"/>
        <end position="36"/>
    </location>
</feature>
<feature type="compositionally biased region" description="Polar residues" evidence="1">
    <location>
        <begin position="579"/>
        <end position="601"/>
    </location>
</feature>
<feature type="compositionally biased region" description="Basic and acidic residues" evidence="1">
    <location>
        <begin position="261"/>
        <end position="273"/>
    </location>
</feature>
<feature type="compositionally biased region" description="Polar residues" evidence="1">
    <location>
        <begin position="537"/>
        <end position="550"/>
    </location>
</feature>
<proteinExistence type="predicted"/>
<feature type="compositionally biased region" description="Basic and acidic residues" evidence="1">
    <location>
        <begin position="78"/>
        <end position="87"/>
    </location>
</feature>
<dbReference type="AlphaFoldDB" id="A0AAV9NYT0"/>
<evidence type="ECO:0000313" key="2">
    <source>
        <dbReference type="EMBL" id="KAK5165116.1"/>
    </source>
</evidence>
<feature type="compositionally biased region" description="Polar residues" evidence="1">
    <location>
        <begin position="448"/>
        <end position="458"/>
    </location>
</feature>
<feature type="region of interest" description="Disordered" evidence="1">
    <location>
        <begin position="568"/>
        <end position="607"/>
    </location>
</feature>
<comment type="caution">
    <text evidence="2">The sequence shown here is derived from an EMBL/GenBank/DDBJ whole genome shotgun (WGS) entry which is preliminary data.</text>
</comment>
<feature type="compositionally biased region" description="Polar residues" evidence="1">
    <location>
        <begin position="14"/>
        <end position="23"/>
    </location>
</feature>
<feature type="compositionally biased region" description="Polar residues" evidence="1">
    <location>
        <begin position="220"/>
        <end position="232"/>
    </location>
</feature>
<feature type="compositionally biased region" description="Polar residues" evidence="1">
    <location>
        <begin position="396"/>
        <end position="408"/>
    </location>
</feature>
<feature type="compositionally biased region" description="Basic and acidic residues" evidence="1">
    <location>
        <begin position="103"/>
        <end position="113"/>
    </location>
</feature>
<evidence type="ECO:0000313" key="3">
    <source>
        <dbReference type="Proteomes" id="UP001337655"/>
    </source>
</evidence>
<feature type="compositionally biased region" description="Basic and acidic residues" evidence="1">
    <location>
        <begin position="409"/>
        <end position="419"/>
    </location>
</feature>
<dbReference type="RefSeq" id="XP_064655259.1">
    <property type="nucleotide sequence ID" value="XM_064806442.1"/>
</dbReference>
<feature type="compositionally biased region" description="Polar residues" evidence="1">
    <location>
        <begin position="369"/>
        <end position="385"/>
    </location>
</feature>
<reference evidence="2 3" key="1">
    <citation type="submission" date="2023-08" db="EMBL/GenBank/DDBJ databases">
        <title>Black Yeasts Isolated from many extreme environments.</title>
        <authorList>
            <person name="Coleine C."/>
            <person name="Stajich J.E."/>
            <person name="Selbmann L."/>
        </authorList>
    </citation>
    <scope>NUCLEOTIDE SEQUENCE [LARGE SCALE GENOMIC DNA]</scope>
    <source>
        <strain evidence="2 3">CCFEE 5935</strain>
    </source>
</reference>
<dbReference type="Proteomes" id="UP001337655">
    <property type="component" value="Unassembled WGS sequence"/>
</dbReference>
<sequence>MAGMESTAAEVSMENDQPQTNFNEEADDGAGDEDGARDEPKPAQKKRGSRLLRELDAKNMLPAPEPQETIEMPDDEADPKPAQEQKHTTRQSRHGRTNVNYDMKFHPDFDRAKRPAWAAKRLSGSRSLTLTPGTDDETDEESLPSSAKDGSESEDPASDEDDEDDVPLVREPDPGATRRSSRASAQTLVNYSAKHHPQDSNLPGYQHKARALRLKRKQTGRQSTSTGVHSQSPIEVDDDEPDAEDDAIEVAPQAPPRKKLRVLDDNRATESKAKQRSRKRAGRGRKKASKKNDTFSDADDYAQWAIEHSQPPPNRLGSREASLQASGSSRDDAVDPGASGDDGAPPSNEDSPVDEGGVKKVSSVRAEVQSLTPLSMAKSTQQESARINVERRGGVTLQSGNMASSRLTQGHDTERDRSDSPPQPSNSRSARGSSTYVEANILPPTPRHPSSTAEQDYQQAPEFAGTDAAKTSHWDPEQDDPEQDDPHPSYFEEALAITQPRSPEADDGYDRRRAGGDLPYSDTFVSSESDNGAREGQSPSMPSSTKRQQCQDYMQVFMEHRPTQNTDIGLFQLDGTGDATPQSSVSHNHLARGTSTVSNLLNEFDVE</sequence>
<accession>A0AAV9NYT0</accession>
<dbReference type="EMBL" id="JAVRRT010000017">
    <property type="protein sequence ID" value="KAK5165116.1"/>
    <property type="molecule type" value="Genomic_DNA"/>
</dbReference>
<feature type="compositionally biased region" description="Acidic residues" evidence="1">
    <location>
        <begin position="235"/>
        <end position="248"/>
    </location>
</feature>
<feature type="compositionally biased region" description="Acidic residues" evidence="1">
    <location>
        <begin position="152"/>
        <end position="166"/>
    </location>
</feature>
<feature type="region of interest" description="Disordered" evidence="1">
    <location>
        <begin position="1"/>
        <end position="550"/>
    </location>
</feature>
<dbReference type="GeneID" id="89930545"/>